<dbReference type="InterPro" id="IPR050639">
    <property type="entry name" value="SSR_resolvase"/>
</dbReference>
<proteinExistence type="inferred from homology"/>
<dbReference type="OrthoDB" id="9797501at2"/>
<dbReference type="KEGG" id="ptt:VY86_19810"/>
<dbReference type="RefSeq" id="WP_023043808.1">
    <property type="nucleotide sequence ID" value="NZ_CP011104.1"/>
</dbReference>
<keyword evidence="5" id="KW-0233">DNA recombination</keyword>
<reference evidence="10" key="2">
    <citation type="submission" date="2015-03" db="EMBL/GenBank/DDBJ databases">
        <title>Genome sequence of Azospirillum thiophilum strain DSM 21654T.</title>
        <authorList>
            <person name="Kwak Y."/>
            <person name="Shin J.-H."/>
        </authorList>
    </citation>
    <scope>NUCLEOTIDE SEQUENCE [LARGE SCALE GENOMIC DNA]</scope>
    <source>
        <strain evidence="10">DSM 15199</strain>
    </source>
</reference>
<evidence type="ECO:0000256" key="7">
    <source>
        <dbReference type="PROSITE-ProRule" id="PRU10137"/>
    </source>
</evidence>
<dbReference type="InterPro" id="IPR006119">
    <property type="entry name" value="Resolv_N"/>
</dbReference>
<evidence type="ECO:0000256" key="2">
    <source>
        <dbReference type="ARBA" id="ARBA00022908"/>
    </source>
</evidence>
<reference evidence="9 10" key="1">
    <citation type="journal article" date="2015" name="J. Biotechnol.">
        <title>Complete genome sequence of Photorhabdus temperata subsp. thracensis 39-8(T), an entomopathogenic bacterium for the improved commercial bioinsecticide.</title>
        <authorList>
            <person name="Kwak Y."/>
            <person name="Shin J.H."/>
        </authorList>
    </citation>
    <scope>NUCLEOTIDE SEQUENCE [LARGE SCALE GENOMIC DNA]</scope>
    <source>
        <strain evidence="9 10">DSM 15199</strain>
    </source>
</reference>
<dbReference type="SUPFAM" id="SSF46689">
    <property type="entry name" value="Homeodomain-like"/>
    <property type="match status" value="1"/>
</dbReference>
<evidence type="ECO:0000256" key="5">
    <source>
        <dbReference type="ARBA" id="ARBA00023172"/>
    </source>
</evidence>
<sequence>MAKIGYARVSSTGQSLDIQLEKLRQAECERLYQEKRSGRTAHRPQYQACMDYLREGDTLIVTKLDRLARSVDHLSQISSRFQQENIDLVVLDQNIDTRTSTGRLMFNMLATIAEFENDLRSERQAEGIAKAKENGVRFGRPAKLTEDIRNDIYLKRQSGITIGQLAKEFKLGEATIYRVLNTFKHVDNS</sequence>
<dbReference type="EMBL" id="CP011104">
    <property type="protein sequence ID" value="AKH65260.1"/>
    <property type="molecule type" value="Genomic_DNA"/>
</dbReference>
<dbReference type="STRING" id="230089.VY86_19810"/>
<keyword evidence="10" id="KW-1185">Reference proteome</keyword>
<dbReference type="GO" id="GO:0003677">
    <property type="term" value="F:DNA binding"/>
    <property type="evidence" value="ECO:0007669"/>
    <property type="project" value="UniProtKB-KW"/>
</dbReference>
<feature type="domain" description="Resolvase/invertase-type recombinase catalytic" evidence="8">
    <location>
        <begin position="2"/>
        <end position="135"/>
    </location>
</feature>
<dbReference type="GO" id="GO:0015074">
    <property type="term" value="P:DNA integration"/>
    <property type="evidence" value="ECO:0007669"/>
    <property type="project" value="UniProtKB-KW"/>
</dbReference>
<organism evidence="9 10">
    <name type="scientific">Photorhabdus thracensis</name>
    <dbReference type="NCBI Taxonomy" id="230089"/>
    <lineage>
        <taxon>Bacteria</taxon>
        <taxon>Pseudomonadati</taxon>
        <taxon>Pseudomonadota</taxon>
        <taxon>Gammaproteobacteria</taxon>
        <taxon>Enterobacterales</taxon>
        <taxon>Morganellaceae</taxon>
        <taxon>Photorhabdus</taxon>
    </lineage>
</organism>
<keyword evidence="3" id="KW-0230">DNA invertase</keyword>
<dbReference type="PROSITE" id="PS00397">
    <property type="entry name" value="RECOMBINASES_1"/>
    <property type="match status" value="1"/>
</dbReference>
<dbReference type="Gene3D" id="1.10.10.60">
    <property type="entry name" value="Homeodomain-like"/>
    <property type="match status" value="1"/>
</dbReference>
<feature type="active site" description="O-(5'-phospho-DNA)-serine intermediate" evidence="6 7">
    <location>
        <position position="10"/>
    </location>
</feature>
<evidence type="ECO:0000256" key="6">
    <source>
        <dbReference type="PIRSR" id="PIRSR606118-50"/>
    </source>
</evidence>
<dbReference type="InterPro" id="IPR006118">
    <property type="entry name" value="Recombinase_CS"/>
</dbReference>
<dbReference type="InterPro" id="IPR006120">
    <property type="entry name" value="Resolvase_HTH_dom"/>
</dbReference>
<dbReference type="InterPro" id="IPR009057">
    <property type="entry name" value="Homeodomain-like_sf"/>
</dbReference>
<dbReference type="SMART" id="SM00857">
    <property type="entry name" value="Resolvase"/>
    <property type="match status" value="1"/>
</dbReference>
<dbReference type="GO" id="GO:0000150">
    <property type="term" value="F:DNA strand exchange activity"/>
    <property type="evidence" value="ECO:0007669"/>
    <property type="project" value="UniProtKB-KW"/>
</dbReference>
<dbReference type="AlphaFoldDB" id="A0A0F7LRH4"/>
<dbReference type="SUPFAM" id="SSF53041">
    <property type="entry name" value="Resolvase-like"/>
    <property type="match status" value="1"/>
</dbReference>
<name>A0A0F7LRH4_9GAMM</name>
<evidence type="ECO:0000313" key="9">
    <source>
        <dbReference type="EMBL" id="AKH65260.1"/>
    </source>
</evidence>
<evidence type="ECO:0000313" key="10">
    <source>
        <dbReference type="Proteomes" id="UP000034866"/>
    </source>
</evidence>
<keyword evidence="4" id="KW-0238">DNA-binding</keyword>
<comment type="similarity">
    <text evidence="1">Belongs to the site-specific recombinase resolvase family.</text>
</comment>
<gene>
    <name evidence="9" type="ORF">VY86_19810</name>
</gene>
<dbReference type="InterPro" id="IPR036162">
    <property type="entry name" value="Resolvase-like_N_sf"/>
</dbReference>
<dbReference type="PANTHER" id="PTHR30461:SF26">
    <property type="entry name" value="RESOLVASE HOMOLOG YNEB"/>
    <property type="match status" value="1"/>
</dbReference>
<keyword evidence="2" id="KW-0229">DNA integration</keyword>
<dbReference type="Pfam" id="PF02796">
    <property type="entry name" value="HTH_7"/>
    <property type="match status" value="1"/>
</dbReference>
<dbReference type="Proteomes" id="UP000034866">
    <property type="component" value="Chromosome"/>
</dbReference>
<protein>
    <submittedName>
        <fullName evidence="9">Resolvase</fullName>
    </submittedName>
</protein>
<evidence type="ECO:0000259" key="8">
    <source>
        <dbReference type="PROSITE" id="PS51736"/>
    </source>
</evidence>
<dbReference type="Gene3D" id="3.40.50.1390">
    <property type="entry name" value="Resolvase, N-terminal catalytic domain"/>
    <property type="match status" value="1"/>
</dbReference>
<dbReference type="Pfam" id="PF00239">
    <property type="entry name" value="Resolvase"/>
    <property type="match status" value="1"/>
</dbReference>
<dbReference type="PROSITE" id="PS00398">
    <property type="entry name" value="RECOMBINASES_2"/>
    <property type="match status" value="1"/>
</dbReference>
<evidence type="ECO:0000256" key="3">
    <source>
        <dbReference type="ARBA" id="ARBA00023100"/>
    </source>
</evidence>
<dbReference type="CDD" id="cd03768">
    <property type="entry name" value="SR_ResInv"/>
    <property type="match status" value="1"/>
</dbReference>
<evidence type="ECO:0000256" key="1">
    <source>
        <dbReference type="ARBA" id="ARBA00009913"/>
    </source>
</evidence>
<dbReference type="PATRIC" id="fig|230089.6.peg.4462"/>
<evidence type="ECO:0000256" key="4">
    <source>
        <dbReference type="ARBA" id="ARBA00023125"/>
    </source>
</evidence>
<dbReference type="PROSITE" id="PS51736">
    <property type="entry name" value="RECOMBINASES_3"/>
    <property type="match status" value="1"/>
</dbReference>
<dbReference type="PANTHER" id="PTHR30461">
    <property type="entry name" value="DNA-INVERTASE FROM LAMBDOID PROPHAGE"/>
    <property type="match status" value="1"/>
</dbReference>
<accession>A0A0F7LRH4</accession>
<dbReference type="FunFam" id="3.40.50.1390:FF:000001">
    <property type="entry name" value="DNA recombinase"/>
    <property type="match status" value="1"/>
</dbReference>